<gene>
    <name evidence="3" type="ORF">US68_C0032G0005</name>
</gene>
<keyword evidence="2" id="KW-0472">Membrane</keyword>
<organism evidence="3 4">
    <name type="scientific">Candidatus Shapirobacteria bacterium GW2011_GWE1_38_10</name>
    <dbReference type="NCBI Taxonomy" id="1618488"/>
    <lineage>
        <taxon>Bacteria</taxon>
        <taxon>Candidatus Shapironibacteriota</taxon>
    </lineage>
</organism>
<dbReference type="EMBL" id="LBTX01000032">
    <property type="protein sequence ID" value="KKQ48444.1"/>
    <property type="molecule type" value="Genomic_DNA"/>
</dbReference>
<evidence type="ECO:0000313" key="3">
    <source>
        <dbReference type="EMBL" id="KKQ48444.1"/>
    </source>
</evidence>
<protein>
    <submittedName>
        <fullName evidence="3">Uncharacterized protein</fullName>
    </submittedName>
</protein>
<reference evidence="3 4" key="1">
    <citation type="journal article" date="2015" name="Nature">
        <title>rRNA introns, odd ribosomes, and small enigmatic genomes across a large radiation of phyla.</title>
        <authorList>
            <person name="Brown C.T."/>
            <person name="Hug L.A."/>
            <person name="Thomas B.C."/>
            <person name="Sharon I."/>
            <person name="Castelle C.J."/>
            <person name="Singh A."/>
            <person name="Wilkins M.J."/>
            <person name="Williams K.H."/>
            <person name="Banfield J.F."/>
        </authorList>
    </citation>
    <scope>NUCLEOTIDE SEQUENCE [LARGE SCALE GENOMIC DNA]</scope>
</reference>
<accession>A0A0G0KH04</accession>
<evidence type="ECO:0000256" key="2">
    <source>
        <dbReference type="SAM" id="Phobius"/>
    </source>
</evidence>
<keyword evidence="2" id="KW-0812">Transmembrane</keyword>
<feature type="compositionally biased region" description="Basic and acidic residues" evidence="1">
    <location>
        <begin position="343"/>
        <end position="352"/>
    </location>
</feature>
<sequence>MKKLITATIILIGIVILGVLETPSIKAQSVIPLIVAPARQTLLADPGQVKTFAVRFYNTGLDPISGTFKVADFIVNNNSGSPIFLEGPTTLSTRFAAANWVSLNSEKGTISGNGTTTVNGSIKIPKDANPGGKYFAVFFEPATDIPEANESKQGQAASVSMRIAGLVYLRVGGPISESATVSRFNGPKFLEYGPISITTEIKNNGDYHITPTGQIIIKNMFGKEIAKNDLTEINIFPNASRTTVTKLGTKWMVGRFTAVLGASYGESGKTLASSFAFWVFPWKLALMITLAIIIIILIVIIITNKFTKKEKKLEEELIQEKDELEKLKERYQDMLNPNSDVKSTPDSDTQKE</sequence>
<feature type="region of interest" description="Disordered" evidence="1">
    <location>
        <begin position="330"/>
        <end position="352"/>
    </location>
</feature>
<keyword evidence="2" id="KW-1133">Transmembrane helix</keyword>
<name>A0A0G0KH04_9BACT</name>
<proteinExistence type="predicted"/>
<evidence type="ECO:0000313" key="4">
    <source>
        <dbReference type="Proteomes" id="UP000034231"/>
    </source>
</evidence>
<feature type="transmembrane region" description="Helical" evidence="2">
    <location>
        <begin position="275"/>
        <end position="302"/>
    </location>
</feature>
<evidence type="ECO:0000256" key="1">
    <source>
        <dbReference type="SAM" id="MobiDB-lite"/>
    </source>
</evidence>
<dbReference type="AlphaFoldDB" id="A0A0G0KH04"/>
<comment type="caution">
    <text evidence="3">The sequence shown here is derived from an EMBL/GenBank/DDBJ whole genome shotgun (WGS) entry which is preliminary data.</text>
</comment>
<dbReference type="Proteomes" id="UP000034231">
    <property type="component" value="Unassembled WGS sequence"/>
</dbReference>